<keyword evidence="2" id="KW-1185">Reference proteome</keyword>
<reference evidence="1" key="1">
    <citation type="journal article" date="2023" name="Mol. Phylogenet. Evol.">
        <title>Genome-scale phylogeny and comparative genomics of the fungal order Sordariales.</title>
        <authorList>
            <person name="Hensen N."/>
            <person name="Bonometti L."/>
            <person name="Westerberg I."/>
            <person name="Brannstrom I.O."/>
            <person name="Guillou S."/>
            <person name="Cros-Aarteil S."/>
            <person name="Calhoun S."/>
            <person name="Haridas S."/>
            <person name="Kuo A."/>
            <person name="Mondo S."/>
            <person name="Pangilinan J."/>
            <person name="Riley R."/>
            <person name="LaButti K."/>
            <person name="Andreopoulos B."/>
            <person name="Lipzen A."/>
            <person name="Chen C."/>
            <person name="Yan M."/>
            <person name="Daum C."/>
            <person name="Ng V."/>
            <person name="Clum A."/>
            <person name="Steindorff A."/>
            <person name="Ohm R.A."/>
            <person name="Martin F."/>
            <person name="Silar P."/>
            <person name="Natvig D.O."/>
            <person name="Lalanne C."/>
            <person name="Gautier V."/>
            <person name="Ament-Velasquez S.L."/>
            <person name="Kruys A."/>
            <person name="Hutchinson M.I."/>
            <person name="Powell A.J."/>
            <person name="Barry K."/>
            <person name="Miller A.N."/>
            <person name="Grigoriev I.V."/>
            <person name="Debuchy R."/>
            <person name="Gladieux P."/>
            <person name="Hiltunen Thoren M."/>
            <person name="Johannesson H."/>
        </authorList>
    </citation>
    <scope>NUCLEOTIDE SEQUENCE</scope>
    <source>
        <strain evidence="1">CBS 560.94</strain>
    </source>
</reference>
<dbReference type="GeneID" id="87860927"/>
<feature type="non-terminal residue" evidence="1">
    <location>
        <position position="127"/>
    </location>
</feature>
<evidence type="ECO:0000313" key="2">
    <source>
        <dbReference type="Proteomes" id="UP001278500"/>
    </source>
</evidence>
<comment type="caution">
    <text evidence="1">The sequence shown here is derived from an EMBL/GenBank/DDBJ whole genome shotgun (WGS) entry which is preliminary data.</text>
</comment>
<reference evidence="1" key="2">
    <citation type="submission" date="2023-06" db="EMBL/GenBank/DDBJ databases">
        <authorList>
            <consortium name="Lawrence Berkeley National Laboratory"/>
            <person name="Haridas S."/>
            <person name="Hensen N."/>
            <person name="Bonometti L."/>
            <person name="Westerberg I."/>
            <person name="Brannstrom I.O."/>
            <person name="Guillou S."/>
            <person name="Cros-Aarteil S."/>
            <person name="Calhoun S."/>
            <person name="Kuo A."/>
            <person name="Mondo S."/>
            <person name="Pangilinan J."/>
            <person name="Riley R."/>
            <person name="Labutti K."/>
            <person name="Andreopoulos B."/>
            <person name="Lipzen A."/>
            <person name="Chen C."/>
            <person name="Yanf M."/>
            <person name="Daum C."/>
            <person name="Ng V."/>
            <person name="Clum A."/>
            <person name="Steindorff A."/>
            <person name="Ohm R."/>
            <person name="Martin F."/>
            <person name="Silar P."/>
            <person name="Natvig D."/>
            <person name="Lalanne C."/>
            <person name="Gautier V."/>
            <person name="Ament-Velasquez S.L."/>
            <person name="Kruys A."/>
            <person name="Hutchinson M.I."/>
            <person name="Powell A.J."/>
            <person name="Barry K."/>
            <person name="Miller A.N."/>
            <person name="Grigoriev I.V."/>
            <person name="Debuchy R."/>
            <person name="Gladieux P."/>
            <person name="Thoren M.H."/>
            <person name="Johannesson H."/>
        </authorList>
    </citation>
    <scope>NUCLEOTIDE SEQUENCE</scope>
    <source>
        <strain evidence="1">CBS 560.94</strain>
    </source>
</reference>
<gene>
    <name evidence="1" type="ORF">B0H65DRAFT_397635</name>
</gene>
<dbReference type="RefSeq" id="XP_062678882.1">
    <property type="nucleotide sequence ID" value="XM_062823773.1"/>
</dbReference>
<dbReference type="AlphaFoldDB" id="A0AAE0J9H0"/>
<feature type="non-terminal residue" evidence="1">
    <location>
        <position position="1"/>
    </location>
</feature>
<accession>A0AAE0J9H0</accession>
<name>A0AAE0J9H0_9PEZI</name>
<dbReference type="EMBL" id="JAUEPP010000007">
    <property type="protein sequence ID" value="KAK3339522.1"/>
    <property type="molecule type" value="Genomic_DNA"/>
</dbReference>
<dbReference type="Proteomes" id="UP001278500">
    <property type="component" value="Unassembled WGS sequence"/>
</dbReference>
<evidence type="ECO:0000313" key="1">
    <source>
        <dbReference type="EMBL" id="KAK3339522.1"/>
    </source>
</evidence>
<organism evidence="1 2">
    <name type="scientific">Neurospora tetraspora</name>
    <dbReference type="NCBI Taxonomy" id="94610"/>
    <lineage>
        <taxon>Eukaryota</taxon>
        <taxon>Fungi</taxon>
        <taxon>Dikarya</taxon>
        <taxon>Ascomycota</taxon>
        <taxon>Pezizomycotina</taxon>
        <taxon>Sordariomycetes</taxon>
        <taxon>Sordariomycetidae</taxon>
        <taxon>Sordariales</taxon>
        <taxon>Sordariaceae</taxon>
        <taxon>Neurospora</taxon>
    </lineage>
</organism>
<sequence length="127" mass="14269">DPMTGLGLTGVHNDDPNLLEEEVSFLRRAREATALGRHFTPHVFQAFFLEIIEARKRFLDFAAENLGPQDPAHHSPLAQACDRFLAVECPWVWDVASVPVQLQSEGLDYEETVEMYGLEPEMEGGDD</sequence>
<proteinExistence type="predicted"/>
<protein>
    <submittedName>
        <fullName evidence="1">Uncharacterized protein</fullName>
    </submittedName>
</protein>